<evidence type="ECO:0000256" key="3">
    <source>
        <dbReference type="ARBA" id="ARBA00022475"/>
    </source>
</evidence>
<dbReference type="PIRSF" id="PIRSF016502">
    <property type="entry name" value="Urea_transporter"/>
    <property type="match status" value="1"/>
</dbReference>
<protein>
    <submittedName>
        <fullName evidence="9">Urea transporter</fullName>
    </submittedName>
</protein>
<dbReference type="Gene3D" id="1.10.3430.10">
    <property type="entry name" value="Ammonium transporter AmtB like domains"/>
    <property type="match status" value="1"/>
</dbReference>
<dbReference type="OrthoDB" id="279428at2"/>
<feature type="transmembrane region" description="Helical" evidence="8">
    <location>
        <begin position="28"/>
        <end position="55"/>
    </location>
</feature>
<proteinExistence type="inferred from homology"/>
<sequence length="299" mass="32300">MNQYNIFKVFLRGVGQVVFLDNALSGALMLLGIAFNSPFMCIGALMGTIVSTLTATGLNYDDTEIDKGLYGFNGTLVGIAVPCFLSINVWSVLLLIIASALSTWVVHISGKQKLLPVLTAPFVLITWLLLLMTAAVPNLRMTDDIAYVAETTFHPLKAFSLGFGQIMLQGKAMITGFLFLTAIAVNSIRMGGRAALACLLSSLLAVCPFIETSVMNNGLMGYNAVLAFVAITDVVPTASWRYLKAFAAILLSCLFQFVGLRLGFTTLTAPFVLAVWIVVLCDKIETRLSSNQFRTGSIR</sequence>
<evidence type="ECO:0000256" key="4">
    <source>
        <dbReference type="ARBA" id="ARBA00022692"/>
    </source>
</evidence>
<dbReference type="InterPro" id="IPR004937">
    <property type="entry name" value="Urea_transporter"/>
</dbReference>
<organism evidence="9 10">
    <name type="scientific">Prevotella corporis</name>
    <dbReference type="NCBI Taxonomy" id="28128"/>
    <lineage>
        <taxon>Bacteria</taxon>
        <taxon>Pseudomonadati</taxon>
        <taxon>Bacteroidota</taxon>
        <taxon>Bacteroidia</taxon>
        <taxon>Bacteroidales</taxon>
        <taxon>Prevotellaceae</taxon>
        <taxon>Prevotella</taxon>
    </lineage>
</organism>
<gene>
    <name evidence="9" type="ORF">HMPREF3226_01567</name>
</gene>
<comment type="caution">
    <text evidence="9">The sequence shown here is derived from an EMBL/GenBank/DDBJ whole genome shotgun (WGS) entry which is preliminary data.</text>
</comment>
<feature type="transmembrane region" description="Helical" evidence="8">
    <location>
        <begin position="156"/>
        <end position="182"/>
    </location>
</feature>
<feature type="transmembrane region" description="Helical" evidence="8">
    <location>
        <begin position="75"/>
        <end position="102"/>
    </location>
</feature>
<dbReference type="PANTHER" id="PTHR10464:SF4">
    <property type="entry name" value="UREA TRANSPORTER"/>
    <property type="match status" value="1"/>
</dbReference>
<evidence type="ECO:0000256" key="6">
    <source>
        <dbReference type="ARBA" id="ARBA00023136"/>
    </source>
</evidence>
<evidence type="ECO:0000256" key="8">
    <source>
        <dbReference type="SAM" id="Phobius"/>
    </source>
</evidence>
<evidence type="ECO:0000313" key="10">
    <source>
        <dbReference type="Proteomes" id="UP000070533"/>
    </source>
</evidence>
<name>A0A133Q6U5_9BACT</name>
<evidence type="ECO:0000256" key="2">
    <source>
        <dbReference type="ARBA" id="ARBA00005914"/>
    </source>
</evidence>
<keyword evidence="4 8" id="KW-0812">Transmembrane</keyword>
<evidence type="ECO:0000256" key="5">
    <source>
        <dbReference type="ARBA" id="ARBA00022989"/>
    </source>
</evidence>
<evidence type="ECO:0000256" key="1">
    <source>
        <dbReference type="ARBA" id="ARBA00004651"/>
    </source>
</evidence>
<dbReference type="GO" id="GO:0005886">
    <property type="term" value="C:plasma membrane"/>
    <property type="evidence" value="ECO:0007669"/>
    <property type="project" value="UniProtKB-SubCell"/>
</dbReference>
<dbReference type="Proteomes" id="UP000070533">
    <property type="component" value="Unassembled WGS sequence"/>
</dbReference>
<accession>A0A133Q6U5</accession>
<comment type="subcellular location">
    <subcellularLocation>
        <location evidence="1">Cell membrane</location>
        <topology evidence="1">Multi-pass membrane protein</topology>
    </subcellularLocation>
</comment>
<keyword evidence="3" id="KW-1003">Cell membrane</keyword>
<dbReference type="PANTHER" id="PTHR10464">
    <property type="entry name" value="UREA TRANSPORTER"/>
    <property type="match status" value="1"/>
</dbReference>
<feature type="transmembrane region" description="Helical" evidence="8">
    <location>
        <begin position="114"/>
        <end position="136"/>
    </location>
</feature>
<dbReference type="EMBL" id="LRQG01000109">
    <property type="protein sequence ID" value="KXA38606.1"/>
    <property type="molecule type" value="Genomic_DNA"/>
</dbReference>
<keyword evidence="10" id="KW-1185">Reference proteome</keyword>
<dbReference type="Pfam" id="PF03253">
    <property type="entry name" value="UT"/>
    <property type="match status" value="1"/>
</dbReference>
<keyword evidence="5 8" id="KW-1133">Transmembrane helix</keyword>
<dbReference type="PATRIC" id="fig|28128.5.peg.1607"/>
<feature type="site" description="Important for channel permeability" evidence="7">
    <location>
        <position position="268"/>
    </location>
</feature>
<comment type="similarity">
    <text evidence="2">Belongs to the urea transporter family.</text>
</comment>
<reference evidence="10" key="1">
    <citation type="submission" date="2016-01" db="EMBL/GenBank/DDBJ databases">
        <authorList>
            <person name="Mitreva M."/>
            <person name="Pepin K.H."/>
            <person name="Mihindukulasuriya K.A."/>
            <person name="Fulton R."/>
            <person name="Fronick C."/>
            <person name="O'Laughlin M."/>
            <person name="Miner T."/>
            <person name="Herter B."/>
            <person name="Rosa B.A."/>
            <person name="Cordes M."/>
            <person name="Tomlinson C."/>
            <person name="Wollam A."/>
            <person name="Palsikar V.B."/>
            <person name="Mardis E.R."/>
            <person name="Wilson R.K."/>
        </authorList>
    </citation>
    <scope>NUCLEOTIDE SEQUENCE [LARGE SCALE GENOMIC DNA]</scope>
    <source>
        <strain evidence="10">MJR7716</strain>
    </source>
</reference>
<dbReference type="GO" id="GO:0015204">
    <property type="term" value="F:urea transmembrane transporter activity"/>
    <property type="evidence" value="ECO:0007669"/>
    <property type="project" value="InterPro"/>
</dbReference>
<evidence type="ECO:0000313" key="9">
    <source>
        <dbReference type="EMBL" id="KXA38606.1"/>
    </source>
</evidence>
<dbReference type="RefSeq" id="WP_060940788.1">
    <property type="nucleotide sequence ID" value="NZ_KQ957256.1"/>
</dbReference>
<dbReference type="AlphaFoldDB" id="A0A133Q6U5"/>
<dbReference type="eggNOG" id="COG4413">
    <property type="taxonomic scope" value="Bacteria"/>
</dbReference>
<feature type="transmembrane region" description="Helical" evidence="8">
    <location>
        <begin position="264"/>
        <end position="281"/>
    </location>
</feature>
<evidence type="ECO:0000256" key="7">
    <source>
        <dbReference type="PIRSR" id="PIRSR016502-1"/>
    </source>
</evidence>
<feature type="transmembrane region" description="Helical" evidence="8">
    <location>
        <begin position="219"/>
        <end position="235"/>
    </location>
</feature>
<keyword evidence="6 8" id="KW-0472">Membrane</keyword>
<dbReference type="InterPro" id="IPR029020">
    <property type="entry name" value="Ammonium/urea_transptr"/>
</dbReference>